<dbReference type="GO" id="GO:0046982">
    <property type="term" value="F:protein heterodimerization activity"/>
    <property type="evidence" value="ECO:0007669"/>
    <property type="project" value="InterPro"/>
</dbReference>
<name>A0AA88LBT0_ARTSF</name>
<feature type="region of interest" description="Disordered" evidence="6">
    <location>
        <begin position="57"/>
        <end position="85"/>
    </location>
</feature>
<dbReference type="Proteomes" id="UP001187531">
    <property type="component" value="Unassembled WGS sequence"/>
</dbReference>
<dbReference type="InterPro" id="IPR006809">
    <property type="entry name" value="TAFII28_dom"/>
</dbReference>
<sequence>MDEDTTKEHEAIEQFDSLTKISSAAYEQLDPLSRLLATPRHESEAAASFKLDEFVFLPPRPKKPKKEKAEGESSSSLVQGDPAELQKMKTKRELEEEGREKMQVLVSNFTEDQLNRYEMYRRSAFPKAAIKRLMQNIAMCSVSQNVVIAMAGIAKVYAGEIVEGAIDVLEKLGEDGPIQPKHLRESVRVLRSKGSVHGGKPKRLRRFS</sequence>
<dbReference type="AlphaFoldDB" id="A0AA88LBT0"/>
<evidence type="ECO:0000256" key="2">
    <source>
        <dbReference type="ARBA" id="ARBA00009788"/>
    </source>
</evidence>
<evidence type="ECO:0000256" key="1">
    <source>
        <dbReference type="ARBA" id="ARBA00004123"/>
    </source>
</evidence>
<evidence type="ECO:0000259" key="7">
    <source>
        <dbReference type="Pfam" id="PF04719"/>
    </source>
</evidence>
<dbReference type="GO" id="GO:0005669">
    <property type="term" value="C:transcription factor TFIID complex"/>
    <property type="evidence" value="ECO:0007669"/>
    <property type="project" value="InterPro"/>
</dbReference>
<organism evidence="8 9">
    <name type="scientific">Artemia franciscana</name>
    <name type="common">Brine shrimp</name>
    <name type="synonym">Artemia sanfranciscana</name>
    <dbReference type="NCBI Taxonomy" id="6661"/>
    <lineage>
        <taxon>Eukaryota</taxon>
        <taxon>Metazoa</taxon>
        <taxon>Ecdysozoa</taxon>
        <taxon>Arthropoda</taxon>
        <taxon>Crustacea</taxon>
        <taxon>Branchiopoda</taxon>
        <taxon>Anostraca</taxon>
        <taxon>Artemiidae</taxon>
        <taxon>Artemia</taxon>
    </lineage>
</organism>
<comment type="caution">
    <text evidence="8">The sequence shown here is derived from an EMBL/GenBank/DDBJ whole genome shotgun (WGS) entry which is preliminary data.</text>
</comment>
<dbReference type="InterPro" id="IPR045127">
    <property type="entry name" value="TAF11-like"/>
</dbReference>
<dbReference type="CDD" id="cd08048">
    <property type="entry name" value="HFD_TAF11"/>
    <property type="match status" value="1"/>
</dbReference>
<protein>
    <recommendedName>
        <fullName evidence="7">TAFII28-like protein domain-containing protein</fullName>
    </recommendedName>
</protein>
<dbReference type="GO" id="GO:0016251">
    <property type="term" value="F:RNA polymerase II general transcription initiation factor activity"/>
    <property type="evidence" value="ECO:0007669"/>
    <property type="project" value="TreeGrafter"/>
</dbReference>
<dbReference type="SUPFAM" id="SSF47113">
    <property type="entry name" value="Histone-fold"/>
    <property type="match status" value="1"/>
</dbReference>
<dbReference type="EMBL" id="JAVRJZ010000012">
    <property type="protein sequence ID" value="KAK2715605.1"/>
    <property type="molecule type" value="Genomic_DNA"/>
</dbReference>
<evidence type="ECO:0000256" key="3">
    <source>
        <dbReference type="ARBA" id="ARBA00023015"/>
    </source>
</evidence>
<keyword evidence="5" id="KW-0539">Nucleus</keyword>
<reference evidence="8" key="1">
    <citation type="submission" date="2023-07" db="EMBL/GenBank/DDBJ databases">
        <title>Chromosome-level genome assembly of Artemia franciscana.</title>
        <authorList>
            <person name="Jo E."/>
        </authorList>
    </citation>
    <scope>NUCLEOTIDE SEQUENCE</scope>
    <source>
        <tissue evidence="8">Whole body</tissue>
    </source>
</reference>
<evidence type="ECO:0000256" key="6">
    <source>
        <dbReference type="SAM" id="MobiDB-lite"/>
    </source>
</evidence>
<dbReference type="PANTHER" id="PTHR13218">
    <property type="entry name" value="TRANSCRIPTION INITIATION FACTOR TFIID SUBUNIT 11-RELATED"/>
    <property type="match status" value="1"/>
</dbReference>
<keyword evidence="4" id="KW-0804">Transcription</keyword>
<comment type="subcellular location">
    <subcellularLocation>
        <location evidence="1">Nucleus</location>
    </subcellularLocation>
</comment>
<evidence type="ECO:0000313" key="8">
    <source>
        <dbReference type="EMBL" id="KAK2715605.1"/>
    </source>
</evidence>
<dbReference type="FunFam" id="1.10.20.10:FF:000025">
    <property type="entry name" value="Transcription initiation factor TFIID subunit 11"/>
    <property type="match status" value="1"/>
</dbReference>
<dbReference type="EMBL" id="JAVRJZ010000012">
    <property type="protein sequence ID" value="KAK2715604.1"/>
    <property type="molecule type" value="Genomic_DNA"/>
</dbReference>
<evidence type="ECO:0000256" key="5">
    <source>
        <dbReference type="ARBA" id="ARBA00023242"/>
    </source>
</evidence>
<keyword evidence="9" id="KW-1185">Reference proteome</keyword>
<dbReference type="Pfam" id="PF04719">
    <property type="entry name" value="TAFII28"/>
    <property type="match status" value="1"/>
</dbReference>
<dbReference type="PANTHER" id="PTHR13218:SF8">
    <property type="entry name" value="TRANSCRIPTION INITIATION FACTOR TFIID SUBUNIT 11"/>
    <property type="match status" value="1"/>
</dbReference>
<gene>
    <name evidence="8" type="ORF">QYM36_010248</name>
</gene>
<accession>A0AA88LBT0</accession>
<keyword evidence="3" id="KW-0805">Transcription regulation</keyword>
<evidence type="ECO:0000313" key="9">
    <source>
        <dbReference type="Proteomes" id="UP001187531"/>
    </source>
</evidence>
<evidence type="ECO:0000256" key="4">
    <source>
        <dbReference type="ARBA" id="ARBA00023163"/>
    </source>
</evidence>
<dbReference type="Gene3D" id="1.10.20.10">
    <property type="entry name" value="Histone, subunit A"/>
    <property type="match status" value="1"/>
</dbReference>
<feature type="domain" description="TAFII28-like protein" evidence="7">
    <location>
        <begin position="104"/>
        <end position="188"/>
    </location>
</feature>
<comment type="similarity">
    <text evidence="2">Belongs to the TAF11 family.</text>
</comment>
<proteinExistence type="inferred from homology"/>
<dbReference type="InterPro" id="IPR009072">
    <property type="entry name" value="Histone-fold"/>
</dbReference>
<dbReference type="GO" id="GO:0051123">
    <property type="term" value="P:RNA polymerase II preinitiation complex assembly"/>
    <property type="evidence" value="ECO:0007669"/>
    <property type="project" value="InterPro"/>
</dbReference>